<accession>X1FWX7</accession>
<dbReference type="InterPro" id="IPR022028">
    <property type="entry name" value="DUF3604"/>
</dbReference>
<gene>
    <name evidence="1" type="ORF">S03H2_05315</name>
</gene>
<dbReference type="InterPro" id="IPR016195">
    <property type="entry name" value="Pol/histidinol_Pase-like"/>
</dbReference>
<organism evidence="1">
    <name type="scientific">marine sediment metagenome</name>
    <dbReference type="NCBI Taxonomy" id="412755"/>
    <lineage>
        <taxon>unclassified sequences</taxon>
        <taxon>metagenomes</taxon>
        <taxon>ecological metagenomes</taxon>
    </lineage>
</organism>
<reference evidence="1" key="1">
    <citation type="journal article" date="2014" name="Front. Microbiol.">
        <title>High frequency of phylogenetically diverse reductive dehalogenase-homologous genes in deep subseafloor sedimentary metagenomes.</title>
        <authorList>
            <person name="Kawai M."/>
            <person name="Futagami T."/>
            <person name="Toyoda A."/>
            <person name="Takaki Y."/>
            <person name="Nishi S."/>
            <person name="Hori S."/>
            <person name="Arai W."/>
            <person name="Tsubouchi T."/>
            <person name="Morono Y."/>
            <person name="Uchiyama I."/>
            <person name="Ito T."/>
            <person name="Fujiyama A."/>
            <person name="Inagaki F."/>
            <person name="Takami H."/>
        </authorList>
    </citation>
    <scope>NUCLEOTIDE SEQUENCE</scope>
    <source>
        <strain evidence="1">Expedition CK06-06</strain>
    </source>
</reference>
<protein>
    <recommendedName>
        <fullName evidence="2">DUF3604 domain-containing protein</fullName>
    </recommendedName>
</protein>
<sequence length="334" mass="39065">HDHKWETSDEDFEDIKRTVKKYHSEEFVSFFGYEYGSWYTGYGDICIYHYDEDLPILRSDVNKYNSTKKLVKNLKSHKGKVLLIAHHTALRPGYRNWDYFDNSIEKLVEIYSTWGNQEYSYKDGNPLPPRYKFFGFGKYAKKRGPILEKKGSFVQDALMRGYKLGFTAGGDDHFGIYPSGPIDPDNGIYPSGIMAVWAKKLTKESIWNAFLNRRCYGSTGPRVIIEFHLAQFFMGDIIDLESFSQLKSKREIIVKVISPIKIIKVELIRNNSIYNSFDVNSIRTEFNLIDDENFKDFSLTHTNSKEKFAFYYPRIILEDENMAWASPIWLVNKL</sequence>
<feature type="non-terminal residue" evidence="1">
    <location>
        <position position="1"/>
    </location>
</feature>
<dbReference type="AlphaFoldDB" id="X1FWX7"/>
<dbReference type="SUPFAM" id="SSF89550">
    <property type="entry name" value="PHP domain-like"/>
    <property type="match status" value="1"/>
</dbReference>
<evidence type="ECO:0000313" key="1">
    <source>
        <dbReference type="EMBL" id="GAH25288.1"/>
    </source>
</evidence>
<name>X1FWX7_9ZZZZ</name>
<proteinExistence type="predicted"/>
<dbReference type="EMBL" id="BARU01002204">
    <property type="protein sequence ID" value="GAH25288.1"/>
    <property type="molecule type" value="Genomic_DNA"/>
</dbReference>
<comment type="caution">
    <text evidence="1">The sequence shown here is derived from an EMBL/GenBank/DDBJ whole genome shotgun (WGS) entry which is preliminary data.</text>
</comment>
<evidence type="ECO:0008006" key="2">
    <source>
        <dbReference type="Google" id="ProtNLM"/>
    </source>
</evidence>
<dbReference type="Pfam" id="PF12228">
    <property type="entry name" value="DUF3604"/>
    <property type="match status" value="1"/>
</dbReference>
<dbReference type="Gene3D" id="3.20.20.140">
    <property type="entry name" value="Metal-dependent hydrolases"/>
    <property type="match status" value="1"/>
</dbReference>